<sequence length="800" mass="91208">MGVKVDFVDPPKILDYFITDVQNMFKWKREHVERIAVKAEAEAANYTYEPHITFFDYNAKKLFDKTQEDKATAIRRYYELYKKENVKNIEKEANEWHDIKLEPSITYNNIAVNMEKSVVHIPVNMNSEQASILNSIKWSSALTQIFRNNKNHDYDLSWQFFCSIDGYMRLFPATKWRLPMSSGGEDGSSSDLFDCRREMWYIKAAASPKDVVILIDMSSSTKGHKKAIARNVVANILDMLTEDDFVTIIGFAQNVTPIVECFGNKLVQANKQNLRFFKENIANLVNYDTNAADFSVALIEAFEILQHANRSKLGAQCNQAIMIVTGGVDGDYELLFAQYSGPFAQYNYPRIPIRVFTYLVGQQAPSNEEHSISIASCRNRGYYTYVPTMADVRGKVQSHIPIMSRPIVLSGKRPFIYTSVYTDIRDVPLKSYVWDENERKRIQQSVRHKRAAPHISISEFNFANDVALLKNISGSVSRPNSNKLTNEASVKRKRHASNGQKWMSKKVLDLKSGEQQSEEAYETRLKLAAAKRTSRAATLDTENARKMRKKIFDDMRISIAAPVFDTKNSSLRSAKILGVAGVDVPIRLIMRYTPAFKLGVNGYSFAINNNGYVLYHPNLRPLFQDLIKPYYGSVDLLEVELANNGKGPRRRVVTRTNTYYHGPIKDSPFVLGISLPDPYGLYRILGQIEVKIGGTNHSHYFKGNNWRIHPDWVYCNDDSQYHMFGVTYKTREEGIINVLNKLSEASNAVRWQASSLHPQKSQGRNLICDKDLLQSLVFDAKATNIDAKKCGTPKMPAKYE</sequence>
<dbReference type="InterPro" id="IPR013608">
    <property type="entry name" value="VWA_N"/>
</dbReference>
<dbReference type="GO" id="GO:0005245">
    <property type="term" value="F:voltage-gated calcium channel activity"/>
    <property type="evidence" value="ECO:0007669"/>
    <property type="project" value="TreeGrafter"/>
</dbReference>
<accession>A0A3S3PC56</accession>
<evidence type="ECO:0000256" key="10">
    <source>
        <dbReference type="ARBA" id="ARBA00023065"/>
    </source>
</evidence>
<evidence type="ECO:0000256" key="5">
    <source>
        <dbReference type="ARBA" id="ARBA00022692"/>
    </source>
</evidence>
<evidence type="ECO:0000256" key="11">
    <source>
        <dbReference type="ARBA" id="ARBA00023136"/>
    </source>
</evidence>
<keyword evidence="11" id="KW-0472">Membrane</keyword>
<dbReference type="OrthoDB" id="10054666at2759"/>
<keyword evidence="7" id="KW-0106">Calcium</keyword>
<keyword evidence="10" id="KW-0406">Ion transport</keyword>
<reference evidence="15 16" key="1">
    <citation type="journal article" date="2018" name="Gigascience">
        <title>Genomes of trombidid mites reveal novel predicted allergens and laterally-transferred genes associated with secondary metabolism.</title>
        <authorList>
            <person name="Dong X."/>
            <person name="Chaisiri K."/>
            <person name="Xia D."/>
            <person name="Armstrong S.D."/>
            <person name="Fang Y."/>
            <person name="Donnelly M.J."/>
            <person name="Kadowaki T."/>
            <person name="McGarry J.W."/>
            <person name="Darby A.C."/>
            <person name="Makepeace B.L."/>
        </authorList>
    </citation>
    <scope>NUCLEOTIDE SEQUENCE [LARGE SCALE GENOMIC DNA]</scope>
    <source>
        <strain evidence="15">UoL-WK</strain>
    </source>
</reference>
<dbReference type="STRING" id="1965070.A0A3S3PC56"/>
<keyword evidence="2" id="KW-0813">Transport</keyword>
<evidence type="ECO:0000256" key="9">
    <source>
        <dbReference type="ARBA" id="ARBA00022989"/>
    </source>
</evidence>
<keyword evidence="8" id="KW-0851">Voltage-gated channel</keyword>
<dbReference type="InterPro" id="IPR051173">
    <property type="entry name" value="Ca_channel_alpha-2/delta"/>
</dbReference>
<keyword evidence="5" id="KW-0812">Transmembrane</keyword>
<comment type="caution">
    <text evidence="15">The sequence shown here is derived from an EMBL/GenBank/DDBJ whole genome shotgun (WGS) entry which is preliminary data.</text>
</comment>
<dbReference type="Proteomes" id="UP000285301">
    <property type="component" value="Unassembled WGS sequence"/>
</dbReference>
<dbReference type="GO" id="GO:0005891">
    <property type="term" value="C:voltage-gated calcium channel complex"/>
    <property type="evidence" value="ECO:0007669"/>
    <property type="project" value="TreeGrafter"/>
</dbReference>
<proteinExistence type="predicted"/>
<evidence type="ECO:0000313" key="16">
    <source>
        <dbReference type="Proteomes" id="UP000285301"/>
    </source>
</evidence>
<keyword evidence="9" id="KW-1133">Transmembrane helix</keyword>
<name>A0A3S3PC56_9ACAR</name>
<dbReference type="AlphaFoldDB" id="A0A3S3PC56"/>
<dbReference type="InterPro" id="IPR002035">
    <property type="entry name" value="VWF_A"/>
</dbReference>
<dbReference type="PROSITE" id="PS50234">
    <property type="entry name" value="VWFA"/>
    <property type="match status" value="1"/>
</dbReference>
<dbReference type="Gene3D" id="3.40.50.410">
    <property type="entry name" value="von Willebrand factor, type A domain"/>
    <property type="match status" value="1"/>
</dbReference>
<evidence type="ECO:0000256" key="6">
    <source>
        <dbReference type="ARBA" id="ARBA00022729"/>
    </source>
</evidence>
<dbReference type="SMART" id="SM00327">
    <property type="entry name" value="VWA"/>
    <property type="match status" value="1"/>
</dbReference>
<dbReference type="EMBL" id="NCKU01000208">
    <property type="protein sequence ID" value="RWS16568.1"/>
    <property type="molecule type" value="Genomic_DNA"/>
</dbReference>
<evidence type="ECO:0000259" key="14">
    <source>
        <dbReference type="PROSITE" id="PS50234"/>
    </source>
</evidence>
<organism evidence="15 16">
    <name type="scientific">Dinothrombium tinctorium</name>
    <dbReference type="NCBI Taxonomy" id="1965070"/>
    <lineage>
        <taxon>Eukaryota</taxon>
        <taxon>Metazoa</taxon>
        <taxon>Ecdysozoa</taxon>
        <taxon>Arthropoda</taxon>
        <taxon>Chelicerata</taxon>
        <taxon>Arachnida</taxon>
        <taxon>Acari</taxon>
        <taxon>Acariformes</taxon>
        <taxon>Trombidiformes</taxon>
        <taxon>Prostigmata</taxon>
        <taxon>Anystina</taxon>
        <taxon>Parasitengona</taxon>
        <taxon>Trombidioidea</taxon>
        <taxon>Trombidiidae</taxon>
        <taxon>Dinothrombium</taxon>
    </lineage>
</organism>
<feature type="domain" description="VWFA" evidence="14">
    <location>
        <begin position="210"/>
        <end position="400"/>
    </location>
</feature>
<keyword evidence="12" id="KW-0325">Glycoprotein</keyword>
<keyword evidence="16" id="KW-1185">Reference proteome</keyword>
<protein>
    <submittedName>
        <fullName evidence="15">Voltage-dependent calcium channel subunit alpha-2/delta-3-like protein 2</fullName>
    </submittedName>
</protein>
<keyword evidence="3" id="KW-0109">Calcium transport</keyword>
<evidence type="ECO:0000313" key="15">
    <source>
        <dbReference type="EMBL" id="RWS16568.1"/>
    </source>
</evidence>
<evidence type="ECO:0000256" key="2">
    <source>
        <dbReference type="ARBA" id="ARBA00022448"/>
    </source>
</evidence>
<evidence type="ECO:0000256" key="12">
    <source>
        <dbReference type="ARBA" id="ARBA00023180"/>
    </source>
</evidence>
<dbReference type="Pfam" id="PF08399">
    <property type="entry name" value="VWA_N"/>
    <property type="match status" value="1"/>
</dbReference>
<dbReference type="PANTHER" id="PTHR10166">
    <property type="entry name" value="VOLTAGE-DEPENDENT CALCIUM CHANNEL SUBUNIT ALPHA-2/DELTA-RELATED"/>
    <property type="match status" value="1"/>
</dbReference>
<gene>
    <name evidence="15" type="ORF">B4U79_01089</name>
</gene>
<dbReference type="Gene3D" id="3.30.450.20">
    <property type="entry name" value="PAS domain"/>
    <property type="match status" value="1"/>
</dbReference>
<keyword evidence="4" id="KW-0107">Calcium channel</keyword>
<dbReference type="Pfam" id="PF00092">
    <property type="entry name" value="VWA"/>
    <property type="match status" value="1"/>
</dbReference>
<evidence type="ECO:0000256" key="4">
    <source>
        <dbReference type="ARBA" id="ARBA00022673"/>
    </source>
</evidence>
<evidence type="ECO:0000256" key="3">
    <source>
        <dbReference type="ARBA" id="ARBA00022568"/>
    </source>
</evidence>
<evidence type="ECO:0000256" key="13">
    <source>
        <dbReference type="ARBA" id="ARBA00023303"/>
    </source>
</evidence>
<dbReference type="InterPro" id="IPR036465">
    <property type="entry name" value="vWFA_dom_sf"/>
</dbReference>
<keyword evidence="13" id="KW-0407">Ion channel</keyword>
<dbReference type="PANTHER" id="PTHR10166:SF37">
    <property type="entry name" value="STOLID, ISOFORM H"/>
    <property type="match status" value="1"/>
</dbReference>
<evidence type="ECO:0000256" key="1">
    <source>
        <dbReference type="ARBA" id="ARBA00004479"/>
    </source>
</evidence>
<comment type="subcellular location">
    <subcellularLocation>
        <location evidence="1">Membrane</location>
        <topology evidence="1">Single-pass type I membrane protein</topology>
    </subcellularLocation>
</comment>
<evidence type="ECO:0000256" key="7">
    <source>
        <dbReference type="ARBA" id="ARBA00022837"/>
    </source>
</evidence>
<keyword evidence="6" id="KW-0732">Signal</keyword>
<dbReference type="SUPFAM" id="SSF53300">
    <property type="entry name" value="vWA-like"/>
    <property type="match status" value="1"/>
</dbReference>
<evidence type="ECO:0000256" key="8">
    <source>
        <dbReference type="ARBA" id="ARBA00022882"/>
    </source>
</evidence>